<feature type="domain" description="Lysozyme inhibitor LprI-like N-terminal" evidence="2">
    <location>
        <begin position="68"/>
        <end position="153"/>
    </location>
</feature>
<accession>A0A2N3M1S2</accession>
<keyword evidence="4" id="KW-1185">Reference proteome</keyword>
<gene>
    <name evidence="3" type="ORF">CXZ10_05280</name>
</gene>
<dbReference type="PANTHER" id="PTHR39176:SF1">
    <property type="entry name" value="PERIPLASMIC PROTEIN"/>
    <property type="match status" value="1"/>
</dbReference>
<evidence type="ECO:0000259" key="2">
    <source>
        <dbReference type="Pfam" id="PF07007"/>
    </source>
</evidence>
<evidence type="ECO:0000313" key="4">
    <source>
        <dbReference type="Proteomes" id="UP000233491"/>
    </source>
</evidence>
<evidence type="ECO:0000313" key="3">
    <source>
        <dbReference type="EMBL" id="PKR90768.1"/>
    </source>
</evidence>
<evidence type="ECO:0000256" key="1">
    <source>
        <dbReference type="SAM" id="SignalP"/>
    </source>
</evidence>
<dbReference type="OrthoDB" id="7340239at2"/>
<dbReference type="Proteomes" id="UP000233491">
    <property type="component" value="Unassembled WGS sequence"/>
</dbReference>
<reference evidence="3 4" key="1">
    <citation type="submission" date="2017-12" db="EMBL/GenBank/DDBJ databases">
        <title>Anaerobic carbon monoxide metabolism by Pleomorphomonas carboxyditropha sp. nov., a new mesophilic hydrogenogenic carboxidotroph.</title>
        <authorList>
            <person name="Esquivel-Elizondo S."/>
            <person name="Krajmalnik-Brown R."/>
        </authorList>
    </citation>
    <scope>NUCLEOTIDE SEQUENCE [LARGE SCALE GENOMIC DNA]</scope>
    <source>
        <strain evidence="3 4">R5-392</strain>
    </source>
</reference>
<dbReference type="AlphaFoldDB" id="A0A2N3M1S2"/>
<feature type="signal peptide" evidence="1">
    <location>
        <begin position="1"/>
        <end position="23"/>
    </location>
</feature>
<dbReference type="PANTHER" id="PTHR39176">
    <property type="entry name" value="PERIPLASMIC PROTEIN-RELATED"/>
    <property type="match status" value="1"/>
</dbReference>
<dbReference type="EMBL" id="PJNW01000002">
    <property type="protein sequence ID" value="PKR90768.1"/>
    <property type="molecule type" value="Genomic_DNA"/>
</dbReference>
<proteinExistence type="predicted"/>
<dbReference type="InterPro" id="IPR009739">
    <property type="entry name" value="LprI-like_N"/>
</dbReference>
<dbReference type="Pfam" id="PF07007">
    <property type="entry name" value="LprI"/>
    <property type="match status" value="1"/>
</dbReference>
<protein>
    <recommendedName>
        <fullName evidence="2">Lysozyme inhibitor LprI-like N-terminal domain-containing protein</fullName>
    </recommendedName>
</protein>
<organism evidence="3 4">
    <name type="scientific">Pleomorphomonas diazotrophica</name>
    <dbReference type="NCBI Taxonomy" id="1166257"/>
    <lineage>
        <taxon>Bacteria</taxon>
        <taxon>Pseudomonadati</taxon>
        <taxon>Pseudomonadota</taxon>
        <taxon>Alphaproteobacteria</taxon>
        <taxon>Hyphomicrobiales</taxon>
        <taxon>Pleomorphomonadaceae</taxon>
        <taxon>Pleomorphomonas</taxon>
    </lineage>
</organism>
<sequence>MEMPMRGFLAFCLAMVIGGVAQAQDGNPAEPTDADRQKIAECVASAPHENVSPLGCIGMVSDPCLAEPDNESTPMMAACLEREAAIWDERLNDDYQALIDRLDKTEAAKLRDSQRAWLAVRDATCDIEGSFWQGGTGYGGAIAGCMLRETGARDISLVALRTYLDQ</sequence>
<keyword evidence="1" id="KW-0732">Signal</keyword>
<name>A0A2N3M1S2_9HYPH</name>
<feature type="chain" id="PRO_5014904361" description="Lysozyme inhibitor LprI-like N-terminal domain-containing protein" evidence="1">
    <location>
        <begin position="24"/>
        <end position="166"/>
    </location>
</feature>
<dbReference type="Gene3D" id="1.20.1270.180">
    <property type="match status" value="1"/>
</dbReference>
<comment type="caution">
    <text evidence="3">The sequence shown here is derived from an EMBL/GenBank/DDBJ whole genome shotgun (WGS) entry which is preliminary data.</text>
</comment>